<sequence>MISTRLLCAIGLGCFALPAHAEEISDAMVLYKNICIASNGDLTKAEQLTIENGFSIDSDDRGRKTFDRTSTGTLSAPFVILKAAGSNGNKSLLDICEIFGTTIRMAEFDDYARSRGLIEVPKEEILGDLADQNYVRIYANKECQAAGDDSAACLVIGTFGDKPVDEKFSGVFRFGTPRPQVGNPL</sequence>
<dbReference type="EMBL" id="NPKJ01000068">
    <property type="protein sequence ID" value="PAQ06086.1"/>
    <property type="molecule type" value="Genomic_DNA"/>
</dbReference>
<protein>
    <submittedName>
        <fullName evidence="2">Uncharacterized protein</fullName>
    </submittedName>
</protein>
<evidence type="ECO:0000256" key="1">
    <source>
        <dbReference type="SAM" id="SignalP"/>
    </source>
</evidence>
<evidence type="ECO:0000313" key="3">
    <source>
        <dbReference type="Proteomes" id="UP000216442"/>
    </source>
</evidence>
<evidence type="ECO:0000313" key="2">
    <source>
        <dbReference type="EMBL" id="PAQ06086.1"/>
    </source>
</evidence>
<gene>
    <name evidence="2" type="ORF">CIT26_28305</name>
</gene>
<keyword evidence="3" id="KW-1185">Reference proteome</keyword>
<name>A0A271LFN4_9HYPH</name>
<feature type="signal peptide" evidence="1">
    <location>
        <begin position="1"/>
        <end position="21"/>
    </location>
</feature>
<accession>A0A271LFN4</accession>
<dbReference type="AlphaFoldDB" id="A0A271LFN4"/>
<reference evidence="2 3" key="1">
    <citation type="submission" date="2017-08" db="EMBL/GenBank/DDBJ databases">
        <title>Mesorhizobium wenxinae sp. nov., a novel rhizobial species isolated from root nodules of chickpea (Cicer arietinum L.).</title>
        <authorList>
            <person name="Zhang J."/>
        </authorList>
    </citation>
    <scope>NUCLEOTIDE SEQUENCE [LARGE SCALE GENOMIC DNA]</scope>
    <source>
        <strain evidence="2 3">SDW018</strain>
    </source>
</reference>
<dbReference type="Proteomes" id="UP000216442">
    <property type="component" value="Unassembled WGS sequence"/>
</dbReference>
<comment type="caution">
    <text evidence="2">The sequence shown here is derived from an EMBL/GenBank/DDBJ whole genome shotgun (WGS) entry which is preliminary data.</text>
</comment>
<proteinExistence type="predicted"/>
<organism evidence="2 3">
    <name type="scientific">Mesorhizobium temperatum</name>
    <dbReference type="NCBI Taxonomy" id="241416"/>
    <lineage>
        <taxon>Bacteria</taxon>
        <taxon>Pseudomonadati</taxon>
        <taxon>Pseudomonadota</taxon>
        <taxon>Alphaproteobacteria</taxon>
        <taxon>Hyphomicrobiales</taxon>
        <taxon>Phyllobacteriaceae</taxon>
        <taxon>Mesorhizobium</taxon>
    </lineage>
</organism>
<keyword evidence="1" id="KW-0732">Signal</keyword>
<feature type="chain" id="PRO_5012267219" evidence="1">
    <location>
        <begin position="22"/>
        <end position="185"/>
    </location>
</feature>